<feature type="active site" description="Proton donor" evidence="19">
    <location>
        <position position="232"/>
    </location>
</feature>
<dbReference type="UniPathway" id="UPA00219"/>
<comment type="pathway">
    <text evidence="4 19">Cell wall biogenesis; peptidoglycan biosynthesis.</text>
</comment>
<dbReference type="InterPro" id="IPR016167">
    <property type="entry name" value="FAD-bd_PCMH_sub1"/>
</dbReference>
<comment type="subcellular location">
    <subcellularLocation>
        <location evidence="3 19">Cytoplasm</location>
    </subcellularLocation>
</comment>
<keyword evidence="9 19" id="KW-0285">Flavoprotein</keyword>
<evidence type="ECO:0000256" key="5">
    <source>
        <dbReference type="ARBA" id="ARBA00012518"/>
    </source>
</evidence>
<sequence length="328" mass="35547">MNLIADFDLSGLNTLGLAARARFGARIESAEAIEELAALASGTGLPLRILGGGSNVVLREEVAAVVGFMATKGKSIDQRADGSATVTAQAGEDWSEFVAWTISQGLPGLENLAGIPGTVGAAPVQNIGAYGIELADRMESLLVWDTQERRQVRLGREDCDFSYRQSMFKRSGNRFIVLEVTFALPRDWTPNLSYPGLDSLPSDADARTIMERVLEVRRAKLPNWRTLGNVGSFFHNPIVQPELAQGIAGVPRYPQRDGSVKLSAAWLIEACGFKGYRHGQAGVYDKHALILVNHGGATYGEITQLAARIVETVRDRFGVTLIQEPIEP</sequence>
<dbReference type="GO" id="GO:0008360">
    <property type="term" value="P:regulation of cell shape"/>
    <property type="evidence" value="ECO:0007669"/>
    <property type="project" value="UniProtKB-KW"/>
</dbReference>
<evidence type="ECO:0000256" key="6">
    <source>
        <dbReference type="ARBA" id="ARBA00015188"/>
    </source>
</evidence>
<keyword evidence="10 19" id="KW-0274">FAD</keyword>
<dbReference type="InterPro" id="IPR036635">
    <property type="entry name" value="MurB_C_sf"/>
</dbReference>
<evidence type="ECO:0000256" key="15">
    <source>
        <dbReference type="ARBA" id="ARBA00023306"/>
    </source>
</evidence>
<dbReference type="Gene3D" id="3.90.78.10">
    <property type="entry name" value="UDP-N-acetylenolpyruvoylglucosamine reductase, C-terminal domain"/>
    <property type="match status" value="1"/>
</dbReference>
<comment type="catalytic activity">
    <reaction evidence="18 19">
        <text>UDP-N-acetyl-alpha-D-muramate + NADP(+) = UDP-N-acetyl-3-O-(1-carboxyvinyl)-alpha-D-glucosamine + NADPH + H(+)</text>
        <dbReference type="Rhea" id="RHEA:12248"/>
        <dbReference type="ChEBI" id="CHEBI:15378"/>
        <dbReference type="ChEBI" id="CHEBI:57783"/>
        <dbReference type="ChEBI" id="CHEBI:58349"/>
        <dbReference type="ChEBI" id="CHEBI:68483"/>
        <dbReference type="ChEBI" id="CHEBI:70757"/>
        <dbReference type="EC" id="1.3.1.98"/>
    </reaction>
</comment>
<dbReference type="AlphaFoldDB" id="A0A5B9DQA3"/>
<dbReference type="GO" id="GO:0005829">
    <property type="term" value="C:cytosol"/>
    <property type="evidence" value="ECO:0007669"/>
    <property type="project" value="TreeGrafter"/>
</dbReference>
<keyword evidence="13 19" id="KW-0573">Peptidoglycan synthesis</keyword>
<evidence type="ECO:0000256" key="4">
    <source>
        <dbReference type="ARBA" id="ARBA00004752"/>
    </source>
</evidence>
<dbReference type="Pfam" id="PF02873">
    <property type="entry name" value="MurB_C"/>
    <property type="match status" value="1"/>
</dbReference>
<keyword evidence="21" id="KW-1185">Reference proteome</keyword>
<dbReference type="NCBIfam" id="TIGR00179">
    <property type="entry name" value="murB"/>
    <property type="match status" value="1"/>
</dbReference>
<dbReference type="EC" id="1.3.1.98" evidence="5 19"/>
<dbReference type="NCBIfam" id="NF000755">
    <property type="entry name" value="PRK00046.1"/>
    <property type="match status" value="1"/>
</dbReference>
<evidence type="ECO:0000256" key="19">
    <source>
        <dbReference type="HAMAP-Rule" id="MF_00037"/>
    </source>
</evidence>
<dbReference type="KEGG" id="yti:FNA67_12400"/>
<dbReference type="InterPro" id="IPR016169">
    <property type="entry name" value="FAD-bd_PCMH_sub2"/>
</dbReference>
<dbReference type="InterPro" id="IPR011601">
    <property type="entry name" value="MurB_C"/>
</dbReference>
<dbReference type="InterPro" id="IPR036318">
    <property type="entry name" value="FAD-bd_PCMH-like_sf"/>
</dbReference>
<proteinExistence type="inferred from homology"/>
<evidence type="ECO:0000256" key="3">
    <source>
        <dbReference type="ARBA" id="ARBA00004496"/>
    </source>
</evidence>
<evidence type="ECO:0000256" key="9">
    <source>
        <dbReference type="ARBA" id="ARBA00022630"/>
    </source>
</evidence>
<dbReference type="OrthoDB" id="9804753at2"/>
<evidence type="ECO:0000313" key="20">
    <source>
        <dbReference type="EMBL" id="QEE20929.1"/>
    </source>
</evidence>
<feature type="active site" evidence="19">
    <location>
        <position position="324"/>
    </location>
</feature>
<keyword evidence="16 19" id="KW-0961">Cell wall biogenesis/degradation</keyword>
<dbReference type="PROSITE" id="PS51387">
    <property type="entry name" value="FAD_PCMH"/>
    <property type="match status" value="1"/>
</dbReference>
<dbReference type="HAMAP" id="MF_00037">
    <property type="entry name" value="MurB"/>
    <property type="match status" value="1"/>
</dbReference>
<keyword evidence="14 19" id="KW-0560">Oxidoreductase</keyword>
<evidence type="ECO:0000256" key="12">
    <source>
        <dbReference type="ARBA" id="ARBA00022960"/>
    </source>
</evidence>
<evidence type="ECO:0000256" key="14">
    <source>
        <dbReference type="ARBA" id="ARBA00023002"/>
    </source>
</evidence>
<dbReference type="GO" id="GO:0009252">
    <property type="term" value="P:peptidoglycan biosynthetic process"/>
    <property type="evidence" value="ECO:0007669"/>
    <property type="project" value="UniProtKB-UniRule"/>
</dbReference>
<dbReference type="InterPro" id="IPR006094">
    <property type="entry name" value="Oxid_FAD_bind_N"/>
</dbReference>
<keyword evidence="11 19" id="KW-0521">NADP</keyword>
<dbReference type="Pfam" id="PF01565">
    <property type="entry name" value="FAD_binding_4"/>
    <property type="match status" value="1"/>
</dbReference>
<dbReference type="SUPFAM" id="SSF56176">
    <property type="entry name" value="FAD-binding/transporter-associated domain-like"/>
    <property type="match status" value="1"/>
</dbReference>
<dbReference type="GO" id="GO:0051301">
    <property type="term" value="P:cell division"/>
    <property type="evidence" value="ECO:0007669"/>
    <property type="project" value="UniProtKB-KW"/>
</dbReference>
<keyword evidence="8 19" id="KW-0132">Cell division</keyword>
<dbReference type="PANTHER" id="PTHR21071:SF4">
    <property type="entry name" value="UDP-N-ACETYLENOLPYRUVOYLGLUCOSAMINE REDUCTASE"/>
    <property type="match status" value="1"/>
</dbReference>
<dbReference type="Gene3D" id="3.30.43.10">
    <property type="entry name" value="Uridine Diphospho-n-acetylenolpyruvylglucosamine Reductase, domain 2"/>
    <property type="match status" value="1"/>
</dbReference>
<organism evidence="20 21">
    <name type="scientific">Paradevosia tibetensis</name>
    <dbReference type="NCBI Taxonomy" id="1447062"/>
    <lineage>
        <taxon>Bacteria</taxon>
        <taxon>Pseudomonadati</taxon>
        <taxon>Pseudomonadota</taxon>
        <taxon>Alphaproteobacteria</taxon>
        <taxon>Hyphomicrobiales</taxon>
        <taxon>Devosiaceae</taxon>
        <taxon>Paradevosia</taxon>
    </lineage>
</organism>
<dbReference type="GO" id="GO:0071555">
    <property type="term" value="P:cell wall organization"/>
    <property type="evidence" value="ECO:0007669"/>
    <property type="project" value="UniProtKB-KW"/>
</dbReference>
<evidence type="ECO:0000256" key="17">
    <source>
        <dbReference type="ARBA" id="ARBA00031026"/>
    </source>
</evidence>
<dbReference type="GO" id="GO:0008762">
    <property type="term" value="F:UDP-N-acetylmuramate dehydrogenase activity"/>
    <property type="evidence" value="ECO:0007669"/>
    <property type="project" value="UniProtKB-UniRule"/>
</dbReference>
<dbReference type="RefSeq" id="WP_147656238.1">
    <property type="nucleotide sequence ID" value="NZ_BMFM01000001.1"/>
</dbReference>
<evidence type="ECO:0000313" key="21">
    <source>
        <dbReference type="Proteomes" id="UP000321062"/>
    </source>
</evidence>
<dbReference type="SUPFAM" id="SSF56194">
    <property type="entry name" value="Uridine diphospho-N-Acetylenolpyruvylglucosamine reductase, MurB, C-terminal domain"/>
    <property type="match status" value="1"/>
</dbReference>
<comment type="similarity">
    <text evidence="19">Belongs to the MurB family.</text>
</comment>
<dbReference type="NCBIfam" id="NF010478">
    <property type="entry name" value="PRK13903.1"/>
    <property type="match status" value="1"/>
</dbReference>
<keyword evidence="12 19" id="KW-0133">Cell shape</keyword>
<evidence type="ECO:0000256" key="2">
    <source>
        <dbReference type="ARBA" id="ARBA00003921"/>
    </source>
</evidence>
<dbReference type="InterPro" id="IPR016166">
    <property type="entry name" value="FAD-bd_PCMH"/>
</dbReference>
<dbReference type="EMBL" id="CP041690">
    <property type="protein sequence ID" value="QEE20929.1"/>
    <property type="molecule type" value="Genomic_DNA"/>
</dbReference>
<evidence type="ECO:0000256" key="11">
    <source>
        <dbReference type="ARBA" id="ARBA00022857"/>
    </source>
</evidence>
<feature type="active site" evidence="19">
    <location>
        <position position="164"/>
    </location>
</feature>
<comment type="cofactor">
    <cofactor evidence="1 19">
        <name>FAD</name>
        <dbReference type="ChEBI" id="CHEBI:57692"/>
    </cofactor>
</comment>
<comment type="function">
    <text evidence="2 19">Cell wall formation.</text>
</comment>
<dbReference type="PANTHER" id="PTHR21071">
    <property type="entry name" value="UDP-N-ACETYLENOLPYRUVOYLGLUCOSAMINE REDUCTASE"/>
    <property type="match status" value="1"/>
</dbReference>
<evidence type="ECO:0000256" key="13">
    <source>
        <dbReference type="ARBA" id="ARBA00022984"/>
    </source>
</evidence>
<dbReference type="GO" id="GO:0071949">
    <property type="term" value="F:FAD binding"/>
    <property type="evidence" value="ECO:0007669"/>
    <property type="project" value="InterPro"/>
</dbReference>
<keyword evidence="15 19" id="KW-0131">Cell cycle</keyword>
<evidence type="ECO:0000256" key="16">
    <source>
        <dbReference type="ARBA" id="ARBA00023316"/>
    </source>
</evidence>
<evidence type="ECO:0000256" key="8">
    <source>
        <dbReference type="ARBA" id="ARBA00022618"/>
    </source>
</evidence>
<name>A0A5B9DQA3_9HYPH</name>
<evidence type="ECO:0000256" key="18">
    <source>
        <dbReference type="ARBA" id="ARBA00048914"/>
    </source>
</evidence>
<evidence type="ECO:0000256" key="1">
    <source>
        <dbReference type="ARBA" id="ARBA00001974"/>
    </source>
</evidence>
<keyword evidence="7 19" id="KW-0963">Cytoplasm</keyword>
<reference evidence="20 21" key="1">
    <citation type="journal article" date="2015" name="Int. J. Syst. Evol. Microbiol.">
        <title>Youhaiella tibetensis gen. nov., sp. nov., isolated from subsurface sediment.</title>
        <authorList>
            <person name="Wang Y.X."/>
            <person name="Huang F.Q."/>
            <person name="Nogi Y."/>
            <person name="Pang S.J."/>
            <person name="Wang P.K."/>
            <person name="Lv J."/>
        </authorList>
    </citation>
    <scope>NUCLEOTIDE SEQUENCE [LARGE SCALE GENOMIC DNA]</scope>
    <source>
        <strain evidence="21">fig4</strain>
    </source>
</reference>
<dbReference type="Proteomes" id="UP000321062">
    <property type="component" value="Chromosome"/>
</dbReference>
<accession>A0A5B9DQA3</accession>
<evidence type="ECO:0000256" key="7">
    <source>
        <dbReference type="ARBA" id="ARBA00022490"/>
    </source>
</evidence>
<evidence type="ECO:0000256" key="10">
    <source>
        <dbReference type="ARBA" id="ARBA00022827"/>
    </source>
</evidence>
<gene>
    <name evidence="19 20" type="primary">murB</name>
    <name evidence="20" type="ORF">FNA67_12400</name>
</gene>
<protein>
    <recommendedName>
        <fullName evidence="6 19">UDP-N-acetylenolpyruvoylglucosamine reductase</fullName>
        <ecNumber evidence="5 19">1.3.1.98</ecNumber>
    </recommendedName>
    <alternativeName>
        <fullName evidence="17 19">UDP-N-acetylmuramate dehydrogenase</fullName>
    </alternativeName>
</protein>
<dbReference type="Gene3D" id="3.30.465.10">
    <property type="match status" value="1"/>
</dbReference>
<dbReference type="InterPro" id="IPR003170">
    <property type="entry name" value="MurB"/>
</dbReference>